<reference evidence="2" key="2">
    <citation type="submission" date="2023-05" db="EMBL/GenBank/DDBJ databases">
        <authorList>
            <consortium name="Lawrence Berkeley National Laboratory"/>
            <person name="Steindorff A."/>
            <person name="Hensen N."/>
            <person name="Bonometti L."/>
            <person name="Westerberg I."/>
            <person name="Brannstrom I.O."/>
            <person name="Guillou S."/>
            <person name="Cros-Aarteil S."/>
            <person name="Calhoun S."/>
            <person name="Haridas S."/>
            <person name="Kuo A."/>
            <person name="Mondo S."/>
            <person name="Pangilinan J."/>
            <person name="Riley R."/>
            <person name="Labutti K."/>
            <person name="Andreopoulos B."/>
            <person name="Lipzen A."/>
            <person name="Chen C."/>
            <person name="Yanf M."/>
            <person name="Daum C."/>
            <person name="Ng V."/>
            <person name="Clum A."/>
            <person name="Ohm R."/>
            <person name="Martin F."/>
            <person name="Silar P."/>
            <person name="Natvig D."/>
            <person name="Lalanne C."/>
            <person name="Gautier V."/>
            <person name="Ament-Velasquez S.L."/>
            <person name="Kruys A."/>
            <person name="Hutchinson M.I."/>
            <person name="Powell A.J."/>
            <person name="Barry K."/>
            <person name="Miller A.N."/>
            <person name="Grigoriev I.V."/>
            <person name="Debuchy R."/>
            <person name="Gladieux P."/>
            <person name="Thoren M.H."/>
            <person name="Johannesson H."/>
        </authorList>
    </citation>
    <scope>NUCLEOTIDE SEQUENCE</scope>
    <source>
        <strain evidence="2">CBS 315.58</strain>
    </source>
</reference>
<comment type="caution">
    <text evidence="2">The sequence shown here is derived from an EMBL/GenBank/DDBJ whole genome shotgun (WGS) entry which is preliminary data.</text>
</comment>
<gene>
    <name evidence="2" type="ORF">QBC40DRAFT_291757</name>
</gene>
<sequence>MDEKVLLTGRTVRLANHDAGRRVNSWETNLKLHFCVKRPTRALRRSQARNRREKGARVGSSATDDLYALGTSNWTRVLISSRPAMLLQQLRPGGAVMDNGVPPPPPSPDPEIFHSAHMSAIGFSSCDRESGGKRHCAITRFFFPVTKYLRCSYPGIGLSNTTSDSGPPPPAATRFVRRPRYPTLIGVGGIRLLLTSGEIQGEATGVTVSPSGSRGTTAGQNPSAVTLIPTLSLKERPGGAYSHPMRKLDWIDGRIRISSSGRDMKDPQMRTTSPVENQGVGVDDE</sequence>
<reference evidence="2" key="1">
    <citation type="journal article" date="2023" name="Mol. Phylogenet. Evol.">
        <title>Genome-scale phylogeny and comparative genomics of the fungal order Sordariales.</title>
        <authorList>
            <person name="Hensen N."/>
            <person name="Bonometti L."/>
            <person name="Westerberg I."/>
            <person name="Brannstrom I.O."/>
            <person name="Guillou S."/>
            <person name="Cros-Aarteil S."/>
            <person name="Calhoun S."/>
            <person name="Haridas S."/>
            <person name="Kuo A."/>
            <person name="Mondo S."/>
            <person name="Pangilinan J."/>
            <person name="Riley R."/>
            <person name="LaButti K."/>
            <person name="Andreopoulos B."/>
            <person name="Lipzen A."/>
            <person name="Chen C."/>
            <person name="Yan M."/>
            <person name="Daum C."/>
            <person name="Ng V."/>
            <person name="Clum A."/>
            <person name="Steindorff A."/>
            <person name="Ohm R.A."/>
            <person name="Martin F."/>
            <person name="Silar P."/>
            <person name="Natvig D.O."/>
            <person name="Lalanne C."/>
            <person name="Gautier V."/>
            <person name="Ament-Velasquez S.L."/>
            <person name="Kruys A."/>
            <person name="Hutchinson M.I."/>
            <person name="Powell A.J."/>
            <person name="Barry K."/>
            <person name="Miller A.N."/>
            <person name="Grigoriev I.V."/>
            <person name="Debuchy R."/>
            <person name="Gladieux P."/>
            <person name="Hiltunen Thoren M."/>
            <person name="Johannesson H."/>
        </authorList>
    </citation>
    <scope>NUCLEOTIDE SEQUENCE</scope>
    <source>
        <strain evidence="2">CBS 315.58</strain>
    </source>
</reference>
<feature type="region of interest" description="Disordered" evidence="1">
    <location>
        <begin position="259"/>
        <end position="285"/>
    </location>
</feature>
<evidence type="ECO:0000313" key="2">
    <source>
        <dbReference type="EMBL" id="KAK4205728.1"/>
    </source>
</evidence>
<evidence type="ECO:0000256" key="1">
    <source>
        <dbReference type="SAM" id="MobiDB-lite"/>
    </source>
</evidence>
<dbReference type="EMBL" id="MU863875">
    <property type="protein sequence ID" value="KAK4205728.1"/>
    <property type="molecule type" value="Genomic_DNA"/>
</dbReference>
<organism evidence="2 3">
    <name type="scientific">Triangularia verruculosa</name>
    <dbReference type="NCBI Taxonomy" id="2587418"/>
    <lineage>
        <taxon>Eukaryota</taxon>
        <taxon>Fungi</taxon>
        <taxon>Dikarya</taxon>
        <taxon>Ascomycota</taxon>
        <taxon>Pezizomycotina</taxon>
        <taxon>Sordariomycetes</taxon>
        <taxon>Sordariomycetidae</taxon>
        <taxon>Sordariales</taxon>
        <taxon>Podosporaceae</taxon>
        <taxon>Triangularia</taxon>
    </lineage>
</organism>
<accession>A0AAN6XRS6</accession>
<keyword evidence="3" id="KW-1185">Reference proteome</keyword>
<name>A0AAN6XRS6_9PEZI</name>
<protein>
    <submittedName>
        <fullName evidence="2">Uncharacterized protein</fullName>
    </submittedName>
</protein>
<evidence type="ECO:0000313" key="3">
    <source>
        <dbReference type="Proteomes" id="UP001303160"/>
    </source>
</evidence>
<proteinExistence type="predicted"/>
<dbReference type="Proteomes" id="UP001303160">
    <property type="component" value="Unassembled WGS sequence"/>
</dbReference>
<dbReference type="AlphaFoldDB" id="A0AAN6XRS6"/>